<accession>A0ABR3LU34</accession>
<keyword evidence="3" id="KW-1185">Reference proteome</keyword>
<evidence type="ECO:0000313" key="3">
    <source>
        <dbReference type="Proteomes" id="UP001558613"/>
    </source>
</evidence>
<reference evidence="2 3" key="1">
    <citation type="submission" date="2023-09" db="EMBL/GenBank/DDBJ databases">
        <authorList>
            <person name="Wang M."/>
        </authorList>
    </citation>
    <scope>NUCLEOTIDE SEQUENCE [LARGE SCALE GENOMIC DNA]</scope>
    <source>
        <strain evidence="2">GT-2023</strain>
        <tissue evidence="2">Liver</tissue>
    </source>
</reference>
<dbReference type="EMBL" id="JAYMGO010000018">
    <property type="protein sequence ID" value="KAL1256412.1"/>
    <property type="molecule type" value="Genomic_DNA"/>
</dbReference>
<evidence type="ECO:0000313" key="2">
    <source>
        <dbReference type="EMBL" id="KAL1256412.1"/>
    </source>
</evidence>
<protein>
    <submittedName>
        <fullName evidence="2">Uncharacterized protein</fullName>
    </submittedName>
</protein>
<evidence type="ECO:0000256" key="1">
    <source>
        <dbReference type="SAM" id="MobiDB-lite"/>
    </source>
</evidence>
<name>A0ABR3LU34_9TELE</name>
<feature type="region of interest" description="Disordered" evidence="1">
    <location>
        <begin position="105"/>
        <end position="136"/>
    </location>
</feature>
<comment type="caution">
    <text evidence="2">The sequence shown here is derived from an EMBL/GenBank/DDBJ whole genome shotgun (WGS) entry which is preliminary data.</text>
</comment>
<organism evidence="2 3">
    <name type="scientific">Cirrhinus molitorella</name>
    <name type="common">mud carp</name>
    <dbReference type="NCBI Taxonomy" id="172907"/>
    <lineage>
        <taxon>Eukaryota</taxon>
        <taxon>Metazoa</taxon>
        <taxon>Chordata</taxon>
        <taxon>Craniata</taxon>
        <taxon>Vertebrata</taxon>
        <taxon>Euteleostomi</taxon>
        <taxon>Actinopterygii</taxon>
        <taxon>Neopterygii</taxon>
        <taxon>Teleostei</taxon>
        <taxon>Ostariophysi</taxon>
        <taxon>Cypriniformes</taxon>
        <taxon>Cyprinidae</taxon>
        <taxon>Labeoninae</taxon>
        <taxon>Labeonini</taxon>
        <taxon>Cirrhinus</taxon>
    </lineage>
</organism>
<sequence length="136" mass="15243">MCVGTALWTVFRTEDVHTHTGLFYRPSASHIDLATFGPTTDPHPIHTTAARQESVHSLHNLPSPTPGQTCLRPELGLQVFESLVWHMEPCNKRALVEKTQSRPVHFQRGVKSEQQYSPDDSLRGKETSLLMGTRAD</sequence>
<proteinExistence type="predicted"/>
<dbReference type="Proteomes" id="UP001558613">
    <property type="component" value="Unassembled WGS sequence"/>
</dbReference>
<gene>
    <name evidence="2" type="ORF">QQF64_011957</name>
</gene>